<evidence type="ECO:0000256" key="3">
    <source>
        <dbReference type="ARBA" id="ARBA00022692"/>
    </source>
</evidence>
<feature type="transmembrane region" description="Helical" evidence="8">
    <location>
        <begin position="419"/>
        <end position="438"/>
    </location>
</feature>
<dbReference type="RefSeq" id="WP_175592371.1">
    <property type="nucleotide sequence ID" value="NZ_JABWGN010000010.1"/>
</dbReference>
<evidence type="ECO:0000259" key="9">
    <source>
        <dbReference type="Pfam" id="PF02687"/>
    </source>
</evidence>
<feature type="transmembrane region" description="Helical" evidence="8">
    <location>
        <begin position="273"/>
        <end position="297"/>
    </location>
</feature>
<keyword evidence="3 8" id="KW-0812">Transmembrane</keyword>
<feature type="transmembrane region" description="Helical" evidence="8">
    <location>
        <begin position="494"/>
        <end position="514"/>
    </location>
</feature>
<dbReference type="EMBL" id="JABWGN010000010">
    <property type="protein sequence ID" value="NUW34928.1"/>
    <property type="molecule type" value="Genomic_DNA"/>
</dbReference>
<evidence type="ECO:0000256" key="7">
    <source>
        <dbReference type="SAM" id="MobiDB-lite"/>
    </source>
</evidence>
<feature type="transmembrane region" description="Helical" evidence="8">
    <location>
        <begin position="444"/>
        <end position="461"/>
    </location>
</feature>
<evidence type="ECO:0000256" key="6">
    <source>
        <dbReference type="ARBA" id="ARBA00038076"/>
    </source>
</evidence>
<keyword evidence="5 8" id="KW-0472">Membrane</keyword>
<feature type="domain" description="ABC3 transporter permease C-terminal" evidence="9">
    <location>
        <begin position="731"/>
        <end position="834"/>
    </location>
</feature>
<gene>
    <name evidence="10" type="ORF">HTZ77_26370</name>
</gene>
<keyword evidence="2" id="KW-1003">Cell membrane</keyword>
<dbReference type="PANTHER" id="PTHR30572">
    <property type="entry name" value="MEMBRANE COMPONENT OF TRANSPORTER-RELATED"/>
    <property type="match status" value="1"/>
</dbReference>
<evidence type="ECO:0000256" key="2">
    <source>
        <dbReference type="ARBA" id="ARBA00022475"/>
    </source>
</evidence>
<keyword evidence="11" id="KW-1185">Reference proteome</keyword>
<dbReference type="InterPro" id="IPR050250">
    <property type="entry name" value="Macrolide_Exporter_MacB"/>
</dbReference>
<proteinExistence type="inferred from homology"/>
<keyword evidence="4 8" id="KW-1133">Transmembrane helix</keyword>
<dbReference type="PANTHER" id="PTHR30572:SF4">
    <property type="entry name" value="ABC TRANSPORTER PERMEASE YTRF"/>
    <property type="match status" value="1"/>
</dbReference>
<organism evidence="10 11">
    <name type="scientific">Nonomuraea montanisoli</name>
    <dbReference type="NCBI Taxonomy" id="2741721"/>
    <lineage>
        <taxon>Bacteria</taxon>
        <taxon>Bacillati</taxon>
        <taxon>Actinomycetota</taxon>
        <taxon>Actinomycetes</taxon>
        <taxon>Streptosporangiales</taxon>
        <taxon>Streptosporangiaceae</taxon>
        <taxon>Nonomuraea</taxon>
    </lineage>
</organism>
<comment type="caution">
    <text evidence="10">The sequence shown here is derived from an EMBL/GenBank/DDBJ whole genome shotgun (WGS) entry which is preliminary data.</text>
</comment>
<evidence type="ECO:0000256" key="8">
    <source>
        <dbReference type="SAM" id="Phobius"/>
    </source>
</evidence>
<dbReference type="Proteomes" id="UP000586042">
    <property type="component" value="Unassembled WGS sequence"/>
</dbReference>
<dbReference type="AlphaFoldDB" id="A0A7Y6IBY6"/>
<feature type="transmembrane region" description="Helical" evidence="8">
    <location>
        <begin position="328"/>
        <end position="350"/>
    </location>
</feature>
<evidence type="ECO:0000256" key="5">
    <source>
        <dbReference type="ARBA" id="ARBA00023136"/>
    </source>
</evidence>
<evidence type="ECO:0000313" key="10">
    <source>
        <dbReference type="EMBL" id="NUW34928.1"/>
    </source>
</evidence>
<feature type="transmembrane region" description="Helical" evidence="8">
    <location>
        <begin position="370"/>
        <end position="390"/>
    </location>
</feature>
<accession>A0A7Y6IBY6</accession>
<evidence type="ECO:0000313" key="11">
    <source>
        <dbReference type="Proteomes" id="UP000586042"/>
    </source>
</evidence>
<sequence length="857" mass="90554">MSAFTAALRVSRRDARRFKGRSALIVVMIGLPVLVFTALFTGYRTLQVSPLEGLTTRIGAADARISAVGSTDFPIRQDFSGDAWTPGDTAGAEQREPQQRTTDKLRAFLGGARLVPFRDTNVEARLADGYERMLLLEGDLRDPLARGIRRLTEGRFAATRDEIVVAPALADAGVRVGDTLKVTRWDRPRKVVGIAENPNRPGDMELISLPGSVLLKDNAPNFWLADTPAPLQWDDVRRLNAVGLMVSSRAVIEAGETPGDSYLRDERLQNDTLLWVATIVIIVVMETVLLAGPAFAVGLRRRRRELAVIAAQGGSAAHLRAIVLADGLVLGGAATVLGVPLGVGGAWLAAPYVARSGTPLGPLDVPWGQVLGVAALGLVSGLVAAVVPAVQAARQSPVQVLSGREGEVGEIRARGGRPVLGLVLVLLGLGATAAALLVTHERRLAIVMASVLVVLGLVALMPRLVRFMGRLAPGLPLPARLSVRDAVRHRTRTASAAAAVMAATMAAVAVGVGVTSANATDEARYQPLMPVGTTRVSTFDGIDDAAWAKVRDALNRKLPGVELIPGQAVVGVERLALTADFRQRVCREAVCPGGRVMIGDERLLAFQQGRHDTGAASAFAEGKAVVFDGRLLRDGVLEIEVPLKMDSERVKRIRVPAVVARGADARQGGAVVPSAVFTKEGYKLVEHELYLRYRPADEERFEQDLLAVDMRVNAQVELGHVDRDTEMLVAALALTALLVLGGTFAATGLAAADMRRDLDTLSAVGGARRTRRLVVAAQAAFVAGVGTLVGLVAGLVTGIALAFAMNSAFVMAGMAGSTVIAAPWPYLAAIVLGLPLLAALVAGGFTRTRWTPARRLA</sequence>
<feature type="transmembrane region" description="Helical" evidence="8">
    <location>
        <begin position="773"/>
        <end position="804"/>
    </location>
</feature>
<feature type="transmembrane region" description="Helical" evidence="8">
    <location>
        <begin position="824"/>
        <end position="845"/>
    </location>
</feature>
<comment type="subcellular location">
    <subcellularLocation>
        <location evidence="1">Cell membrane</location>
        <topology evidence="1">Multi-pass membrane protein</topology>
    </subcellularLocation>
</comment>
<protein>
    <submittedName>
        <fullName evidence="10">ABC transporter permease</fullName>
    </submittedName>
</protein>
<dbReference type="GO" id="GO:0022857">
    <property type="term" value="F:transmembrane transporter activity"/>
    <property type="evidence" value="ECO:0007669"/>
    <property type="project" value="TreeGrafter"/>
</dbReference>
<feature type="transmembrane region" description="Helical" evidence="8">
    <location>
        <begin position="21"/>
        <end position="43"/>
    </location>
</feature>
<dbReference type="GO" id="GO:0005886">
    <property type="term" value="C:plasma membrane"/>
    <property type="evidence" value="ECO:0007669"/>
    <property type="project" value="UniProtKB-SubCell"/>
</dbReference>
<reference evidence="10 11" key="1">
    <citation type="submission" date="2020-06" db="EMBL/GenBank/DDBJ databases">
        <title>Nonomuraea sp. SMC257, a novel actinomycete isolated from soil.</title>
        <authorList>
            <person name="Chanama M."/>
        </authorList>
    </citation>
    <scope>NUCLEOTIDE SEQUENCE [LARGE SCALE GENOMIC DNA]</scope>
    <source>
        <strain evidence="10 11">SMC257</strain>
    </source>
</reference>
<feature type="domain" description="ABC3 transporter permease C-terminal" evidence="9">
    <location>
        <begin position="279"/>
        <end position="397"/>
    </location>
</feature>
<feature type="transmembrane region" description="Helical" evidence="8">
    <location>
        <begin position="727"/>
        <end position="752"/>
    </location>
</feature>
<evidence type="ECO:0000256" key="4">
    <source>
        <dbReference type="ARBA" id="ARBA00022989"/>
    </source>
</evidence>
<comment type="similarity">
    <text evidence="6">Belongs to the ABC-4 integral membrane protein family.</text>
</comment>
<feature type="region of interest" description="Disordered" evidence="7">
    <location>
        <begin position="81"/>
        <end position="100"/>
    </location>
</feature>
<dbReference type="InterPro" id="IPR003838">
    <property type="entry name" value="ABC3_permease_C"/>
</dbReference>
<name>A0A7Y6IBY6_9ACTN</name>
<dbReference type="Pfam" id="PF02687">
    <property type="entry name" value="FtsX"/>
    <property type="match status" value="2"/>
</dbReference>
<evidence type="ECO:0000256" key="1">
    <source>
        <dbReference type="ARBA" id="ARBA00004651"/>
    </source>
</evidence>